<feature type="domain" description="AMP-dependent synthetase/ligase" evidence="1">
    <location>
        <begin position="12"/>
        <end position="361"/>
    </location>
</feature>
<reference evidence="4" key="1">
    <citation type="journal article" date="2019" name="Int. J. Syst. Evol. Microbiol.">
        <title>The Global Catalogue of Microorganisms (GCM) 10K type strain sequencing project: providing services to taxonomists for standard genome sequencing and annotation.</title>
        <authorList>
            <consortium name="The Broad Institute Genomics Platform"/>
            <consortium name="The Broad Institute Genome Sequencing Center for Infectious Disease"/>
            <person name="Wu L."/>
            <person name="Ma J."/>
        </authorList>
    </citation>
    <scope>NUCLEOTIDE SEQUENCE [LARGE SCALE GENOMIC DNA]</scope>
    <source>
        <strain evidence="4">TBRC 7912</strain>
    </source>
</reference>
<dbReference type="Pfam" id="PF00501">
    <property type="entry name" value="AMP-binding"/>
    <property type="match status" value="1"/>
</dbReference>
<dbReference type="InterPro" id="IPR020845">
    <property type="entry name" value="AMP-binding_CS"/>
</dbReference>
<dbReference type="PANTHER" id="PTHR45527">
    <property type="entry name" value="NONRIBOSOMAL PEPTIDE SYNTHETASE"/>
    <property type="match status" value="1"/>
</dbReference>
<dbReference type="InterPro" id="IPR042099">
    <property type="entry name" value="ANL_N_sf"/>
</dbReference>
<dbReference type="Gene3D" id="3.40.50.12780">
    <property type="entry name" value="N-terminal domain of ligase-like"/>
    <property type="match status" value="1"/>
</dbReference>
<dbReference type="CDD" id="cd05930">
    <property type="entry name" value="A_NRPS"/>
    <property type="match status" value="1"/>
</dbReference>
<proteinExistence type="predicted"/>
<protein>
    <submittedName>
        <fullName evidence="3">Amino acid adenylation domain-containing protein</fullName>
    </submittedName>
</protein>
<organism evidence="3 4">
    <name type="scientific">Streptosporangium jomthongense</name>
    <dbReference type="NCBI Taxonomy" id="1193683"/>
    <lineage>
        <taxon>Bacteria</taxon>
        <taxon>Bacillati</taxon>
        <taxon>Actinomycetota</taxon>
        <taxon>Actinomycetes</taxon>
        <taxon>Streptosporangiales</taxon>
        <taxon>Streptosporangiaceae</taxon>
        <taxon>Streptosporangium</taxon>
    </lineage>
</organism>
<dbReference type="InterPro" id="IPR025110">
    <property type="entry name" value="AMP-bd_C"/>
</dbReference>
<dbReference type="SUPFAM" id="SSF56801">
    <property type="entry name" value="Acetyl-CoA synthetase-like"/>
    <property type="match status" value="1"/>
</dbReference>
<feature type="domain" description="AMP-binding enzyme C-terminal" evidence="2">
    <location>
        <begin position="420"/>
        <end position="496"/>
    </location>
</feature>
<evidence type="ECO:0000259" key="2">
    <source>
        <dbReference type="Pfam" id="PF13193"/>
    </source>
</evidence>
<accession>A0ABV8F158</accession>
<dbReference type="Gene3D" id="3.30.300.30">
    <property type="match status" value="1"/>
</dbReference>
<dbReference type="RefSeq" id="WP_386189921.1">
    <property type="nucleotide sequence ID" value="NZ_JBHSBC010000012.1"/>
</dbReference>
<dbReference type="InterPro" id="IPR045851">
    <property type="entry name" value="AMP-bd_C_sf"/>
</dbReference>
<dbReference type="InterPro" id="IPR000873">
    <property type="entry name" value="AMP-dep_synth/lig_dom"/>
</dbReference>
<evidence type="ECO:0000313" key="3">
    <source>
        <dbReference type="EMBL" id="MFC3981052.1"/>
    </source>
</evidence>
<keyword evidence="4" id="KW-1185">Reference proteome</keyword>
<evidence type="ECO:0000313" key="4">
    <source>
        <dbReference type="Proteomes" id="UP001595698"/>
    </source>
</evidence>
<name>A0ABV8F158_9ACTN</name>
<dbReference type="Proteomes" id="UP001595698">
    <property type="component" value="Unassembled WGS sequence"/>
</dbReference>
<dbReference type="PROSITE" id="PS00455">
    <property type="entry name" value="AMP_BINDING"/>
    <property type="match status" value="1"/>
</dbReference>
<gene>
    <name evidence="3" type="ORF">ACFOYY_13025</name>
</gene>
<dbReference type="PANTHER" id="PTHR45527:SF1">
    <property type="entry name" value="FATTY ACID SYNTHASE"/>
    <property type="match status" value="1"/>
</dbReference>
<dbReference type="Pfam" id="PF13193">
    <property type="entry name" value="AMP-binding_C"/>
    <property type="match status" value="1"/>
</dbReference>
<comment type="caution">
    <text evidence="3">The sequence shown here is derived from an EMBL/GenBank/DDBJ whole genome shotgun (WGS) entry which is preliminary data.</text>
</comment>
<dbReference type="EMBL" id="JBHSBC010000012">
    <property type="protein sequence ID" value="MFC3981052.1"/>
    <property type="molecule type" value="Genomic_DNA"/>
</dbReference>
<evidence type="ECO:0000259" key="1">
    <source>
        <dbReference type="Pfam" id="PF00501"/>
    </source>
</evidence>
<sequence length="511" mass="53711">MPYSHPDVIRAFADAAERYPERLATADNGHPLTYAELAAWVRATAGRLGPRPGTVGVVASHSAATVAALLGVLAAGGTYCPVDPAHPEPRRRALLAASGCRLLLTPDPDAPAPPGVRALALPSPGEAVPGEALPGAVPGTGGTADADDPAYVLFTSGSTGAPKPVVTPRGAVSTVTGELRTLFGLTPEDRVLQFASPNWDTCLEEILPALTTGAALVFDERAHSGSFPRLLRMIETERITLLDLPSAFWHELVRHLTEEGAVLPACVRTVVIGGEAVSPVRLADWCALGTDGIRLVNTYGCTETTLITHAVDLHGPLAPRRDRPWTAGERVPIGRPLPHVRQHVTGDGELLVGGPSLALGYRDLPEATAERFAEADLGEGPERCFHTGDRVSRTEDGTLVHEGRLDHELKVRGVRVDPGEVEAQISGHPRVGAVAVAGATVADHTTLAAYVVPRSPADAPTLAGDVLDYLRDRVPGHLVPSRITVVPELAYTASGKVDRAGSHRRYASSAN</sequence>